<dbReference type="EMBL" id="NFZX01000105">
    <property type="protein sequence ID" value="RFA31766.1"/>
    <property type="molecule type" value="Genomic_DNA"/>
</dbReference>
<name>A0A3E0WIH5_9BACI</name>
<reference evidence="3 4" key="1">
    <citation type="submission" date="2017-05" db="EMBL/GenBank/DDBJ databases">
        <title>Virgibacillus sp. AK90 isolated from a saltern of Kakinada, India.</title>
        <authorList>
            <person name="Gupta V."/>
            <person name="Sidhu C."/>
            <person name="Korpole S."/>
            <person name="Pinnaka A.K."/>
        </authorList>
    </citation>
    <scope>NUCLEOTIDE SEQUENCE [LARGE SCALE GENOMIC DNA]</scope>
    <source>
        <strain evidence="3 4">AK90</strain>
    </source>
</reference>
<dbReference type="Proteomes" id="UP000256488">
    <property type="component" value="Unassembled WGS sequence"/>
</dbReference>
<protein>
    <recommendedName>
        <fullName evidence="5">DUF4352 domain-containing protein</fullName>
    </recommendedName>
</protein>
<evidence type="ECO:0000313" key="4">
    <source>
        <dbReference type="Proteomes" id="UP000256488"/>
    </source>
</evidence>
<feature type="compositionally biased region" description="Basic and acidic residues" evidence="1">
    <location>
        <begin position="31"/>
        <end position="61"/>
    </location>
</feature>
<evidence type="ECO:0000256" key="2">
    <source>
        <dbReference type="SAM" id="SignalP"/>
    </source>
</evidence>
<dbReference type="RefSeq" id="WP_116279796.1">
    <property type="nucleotide sequence ID" value="NZ_NFZX01000105.1"/>
</dbReference>
<feature type="chain" id="PRO_5038356287" description="DUF4352 domain-containing protein" evidence="2">
    <location>
        <begin position="21"/>
        <end position="227"/>
    </location>
</feature>
<keyword evidence="2" id="KW-0732">Signal</keyword>
<accession>A0A3E0WIH5</accession>
<comment type="caution">
    <text evidence="3">The sequence shown here is derived from an EMBL/GenBank/DDBJ whole genome shotgun (WGS) entry which is preliminary data.</text>
</comment>
<proteinExistence type="predicted"/>
<sequence>MRKVTLFLLLGIVLFISGCSDDTENETAEADTNKKEQTESNKGKEAEQKDNSNEEEKKEGKLTTIGQTAEDELGNIELTKIKSINETLEHGPLKIELIDAKILKRSNITSELRNHINQFSSVDGDEFSYIQLRYNVENTTDKDVIWGNVANIVSDQKEQINGNMKEFMMIDNYTEILGEVKKEYIQGFIIEKPDVNELRLIFDSVDEKDPSSFDYLAEELNYNLTFE</sequence>
<evidence type="ECO:0008006" key="5">
    <source>
        <dbReference type="Google" id="ProtNLM"/>
    </source>
</evidence>
<feature type="region of interest" description="Disordered" evidence="1">
    <location>
        <begin position="23"/>
        <end position="65"/>
    </location>
</feature>
<feature type="signal peptide" evidence="2">
    <location>
        <begin position="1"/>
        <end position="20"/>
    </location>
</feature>
<organism evidence="3 4">
    <name type="scientific">Virgibacillus dokdonensis</name>
    <dbReference type="NCBI Taxonomy" id="302167"/>
    <lineage>
        <taxon>Bacteria</taxon>
        <taxon>Bacillati</taxon>
        <taxon>Bacillota</taxon>
        <taxon>Bacilli</taxon>
        <taxon>Bacillales</taxon>
        <taxon>Bacillaceae</taxon>
        <taxon>Virgibacillus</taxon>
    </lineage>
</organism>
<evidence type="ECO:0000313" key="3">
    <source>
        <dbReference type="EMBL" id="RFA31766.1"/>
    </source>
</evidence>
<dbReference type="AlphaFoldDB" id="A0A3E0WIH5"/>
<gene>
    <name evidence="3" type="ORF">CAI16_19915</name>
</gene>
<evidence type="ECO:0000256" key="1">
    <source>
        <dbReference type="SAM" id="MobiDB-lite"/>
    </source>
</evidence>
<dbReference type="PROSITE" id="PS51257">
    <property type="entry name" value="PROKAR_LIPOPROTEIN"/>
    <property type="match status" value="1"/>
</dbReference>